<dbReference type="InterPro" id="IPR001466">
    <property type="entry name" value="Beta-lactam-related"/>
</dbReference>
<dbReference type="Pfam" id="PF26335">
    <property type="entry name" value="ARB_00930_C"/>
    <property type="match status" value="1"/>
</dbReference>
<dbReference type="RefSeq" id="XP_018004028.1">
    <property type="nucleotide sequence ID" value="XM_018146707.1"/>
</dbReference>
<sequence length="612" mass="68057">MWARRIGWCLAVAALAPCLSDAACLEDTTPWTHRLPLRDDVIHQDVLKALSHELDLVAIRPGFERVSFSVSATTLNSTFFSYHHTARRLDFARPGAHPVTGDNYYRIASITKMFTTTAILQLHAKGKLSLDDPVSKHLSKLSGPIAWDDITLRMLISQSSGLGQDWSQGDLTKGIDDPLEKGFPPPTKKHLTPCYEQVDFFTACNATDLYHAMPDQRPVFSPNQVGSYSNVGFEILGLVIEQVTGHAYETYVEKHILKAWDLTSGVTFDTPADHLAVLPEDWSWFFGVDLGMHSAAGALYATSDGLDKYLRAMMLRAEDPALGAPAVNIFMPESFSFGASSGYGLTWEIFRTSQLLENGRAVTFFTKGGGHPGYQTMILAIPEYGLGITILCAGDKAGNVLGQAREVVTRELVRAADRASAEEIKRKYTGDFAFHQFLQDDSIVEASSEPQKPIVTIDSSLTLAYDSSAGLYIQAWKSNGSDMLNTLNEIFTRYDPDASLTYRLIATNQYLENEHGHRGEIWRGVPLYKRPDTIWGDFCVNNIDGLHFDGKPFLEFVFFEDADLVEIPSFRVKLRRPKRGRIISLQSEGQQLPLGAMLMGEVRRLVETIENA</sequence>
<dbReference type="PANTHER" id="PTHR22935:SF95">
    <property type="entry name" value="BETA-LACTAMASE-LIKE 1-RELATED"/>
    <property type="match status" value="1"/>
</dbReference>
<keyword evidence="2" id="KW-0732">Signal</keyword>
<evidence type="ECO:0000313" key="5">
    <source>
        <dbReference type="EMBL" id="KPI44065.1"/>
    </source>
</evidence>
<proteinExistence type="inferred from homology"/>
<dbReference type="InterPro" id="IPR058664">
    <property type="entry name" value="ARB_00930-like_C"/>
</dbReference>
<dbReference type="EMBL" id="LFJN01000004">
    <property type="protein sequence ID" value="KPI44065.1"/>
    <property type="molecule type" value="Genomic_DNA"/>
</dbReference>
<feature type="chain" id="PRO_5005879534" evidence="2">
    <location>
        <begin position="23"/>
        <end position="612"/>
    </location>
</feature>
<dbReference type="InterPro" id="IPR051478">
    <property type="entry name" value="Beta-lactamase-like_AB/R"/>
</dbReference>
<evidence type="ECO:0000256" key="2">
    <source>
        <dbReference type="SAM" id="SignalP"/>
    </source>
</evidence>
<evidence type="ECO:0000259" key="4">
    <source>
        <dbReference type="Pfam" id="PF26335"/>
    </source>
</evidence>
<protein>
    <submittedName>
        <fullName evidence="5">Protein flp</fullName>
    </submittedName>
</protein>
<feature type="domain" description="Beta-lactamase-related" evidence="3">
    <location>
        <begin position="96"/>
        <end position="397"/>
    </location>
</feature>
<dbReference type="VEuPathDB" id="FungiDB:AB675_6416"/>
<dbReference type="InterPro" id="IPR012338">
    <property type="entry name" value="Beta-lactam/transpept-like"/>
</dbReference>
<dbReference type="SUPFAM" id="SSF56601">
    <property type="entry name" value="beta-lactamase/transpeptidase-like"/>
    <property type="match status" value="1"/>
</dbReference>
<keyword evidence="6" id="KW-1185">Reference proteome</keyword>
<feature type="signal peptide" evidence="2">
    <location>
        <begin position="1"/>
        <end position="22"/>
    </location>
</feature>
<evidence type="ECO:0000259" key="3">
    <source>
        <dbReference type="Pfam" id="PF00144"/>
    </source>
</evidence>
<comment type="similarity">
    <text evidence="1">Belongs to the beta-lactamase family.</text>
</comment>
<dbReference type="STRING" id="1664694.A0A0N1P2V1"/>
<organism evidence="5 6">
    <name type="scientific">Cyphellophora attinorum</name>
    <dbReference type="NCBI Taxonomy" id="1664694"/>
    <lineage>
        <taxon>Eukaryota</taxon>
        <taxon>Fungi</taxon>
        <taxon>Dikarya</taxon>
        <taxon>Ascomycota</taxon>
        <taxon>Pezizomycotina</taxon>
        <taxon>Eurotiomycetes</taxon>
        <taxon>Chaetothyriomycetidae</taxon>
        <taxon>Chaetothyriales</taxon>
        <taxon>Cyphellophoraceae</taxon>
        <taxon>Cyphellophora</taxon>
    </lineage>
</organism>
<accession>A0A0N1P2V1</accession>
<dbReference type="GeneID" id="28738587"/>
<gene>
    <name evidence="5" type="ORF">AB675_6416</name>
</gene>
<dbReference type="PANTHER" id="PTHR22935">
    <property type="entry name" value="PENICILLIN-BINDING PROTEIN"/>
    <property type="match status" value="1"/>
</dbReference>
<dbReference type="OrthoDB" id="10250282at2759"/>
<dbReference type="Pfam" id="PF00144">
    <property type="entry name" value="Beta-lactamase"/>
    <property type="match status" value="1"/>
</dbReference>
<dbReference type="Gene3D" id="3.40.710.10">
    <property type="entry name" value="DD-peptidase/beta-lactamase superfamily"/>
    <property type="match status" value="1"/>
</dbReference>
<comment type="caution">
    <text evidence="5">The sequence shown here is derived from an EMBL/GenBank/DDBJ whole genome shotgun (WGS) entry which is preliminary data.</text>
</comment>
<feature type="domain" description="Beta-lactamase-like ARB-00930-like C-terminal" evidence="4">
    <location>
        <begin position="458"/>
        <end position="577"/>
    </location>
</feature>
<evidence type="ECO:0000313" key="6">
    <source>
        <dbReference type="Proteomes" id="UP000038010"/>
    </source>
</evidence>
<dbReference type="Proteomes" id="UP000038010">
    <property type="component" value="Unassembled WGS sequence"/>
</dbReference>
<dbReference type="AlphaFoldDB" id="A0A0N1P2V1"/>
<evidence type="ECO:0000256" key="1">
    <source>
        <dbReference type="ARBA" id="ARBA00038473"/>
    </source>
</evidence>
<reference evidence="5 6" key="1">
    <citation type="submission" date="2015-06" db="EMBL/GenBank/DDBJ databases">
        <title>Draft genome of the ant-associated black yeast Phialophora attae CBS 131958.</title>
        <authorList>
            <person name="Moreno L.F."/>
            <person name="Stielow B.J."/>
            <person name="de Hoog S."/>
            <person name="Vicente V.A."/>
            <person name="Weiss V.A."/>
            <person name="de Vries M."/>
            <person name="Cruz L.M."/>
            <person name="Souza E.M."/>
        </authorList>
    </citation>
    <scope>NUCLEOTIDE SEQUENCE [LARGE SCALE GENOMIC DNA]</scope>
    <source>
        <strain evidence="5 6">CBS 131958</strain>
    </source>
</reference>
<name>A0A0N1P2V1_9EURO</name>